<evidence type="ECO:0000259" key="2">
    <source>
        <dbReference type="Pfam" id="PF13778"/>
    </source>
</evidence>
<dbReference type="Proteomes" id="UP000307999">
    <property type="component" value="Unassembled WGS sequence"/>
</dbReference>
<evidence type="ECO:0000256" key="1">
    <source>
        <dbReference type="ARBA" id="ARBA00022729"/>
    </source>
</evidence>
<keyword evidence="4" id="KW-1185">Reference proteome</keyword>
<dbReference type="Pfam" id="PF13778">
    <property type="entry name" value="DUF4174"/>
    <property type="match status" value="1"/>
</dbReference>
<evidence type="ECO:0000313" key="3">
    <source>
        <dbReference type="EMBL" id="TKB45739.1"/>
    </source>
</evidence>
<name>A0A4V5NUB8_9GAMM</name>
<dbReference type="AlphaFoldDB" id="A0A4V5NUB8"/>
<dbReference type="OrthoDB" id="5893017at2"/>
<organism evidence="3 4">
    <name type="scientific">Thalassotalea mangrovi</name>
    <dbReference type="NCBI Taxonomy" id="2572245"/>
    <lineage>
        <taxon>Bacteria</taxon>
        <taxon>Pseudomonadati</taxon>
        <taxon>Pseudomonadota</taxon>
        <taxon>Gammaproteobacteria</taxon>
        <taxon>Alteromonadales</taxon>
        <taxon>Colwelliaceae</taxon>
        <taxon>Thalassotalea</taxon>
    </lineage>
</organism>
<comment type="caution">
    <text evidence="3">The sequence shown here is derived from an EMBL/GenBank/DDBJ whole genome shotgun (WGS) entry which is preliminary data.</text>
</comment>
<gene>
    <name evidence="3" type="ORF">E8M12_07360</name>
</gene>
<reference evidence="3 4" key="1">
    <citation type="submission" date="2019-04" db="EMBL/GenBank/DDBJ databases">
        <title>Thalassotalea guangxiensis sp. nov., isolated from sediment of the coastal wetland.</title>
        <authorList>
            <person name="Zheng S."/>
            <person name="Zhang D."/>
        </authorList>
    </citation>
    <scope>NUCLEOTIDE SEQUENCE [LARGE SCALE GENOMIC DNA]</scope>
    <source>
        <strain evidence="3 4">ZS-4</strain>
    </source>
</reference>
<dbReference type="EMBL" id="SWDB01000014">
    <property type="protein sequence ID" value="TKB45739.1"/>
    <property type="molecule type" value="Genomic_DNA"/>
</dbReference>
<dbReference type="InterPro" id="IPR025232">
    <property type="entry name" value="DUF4174"/>
</dbReference>
<sequence length="155" mass="17459">MKMKIGTSAWSTFGVLFVFITSSIMPVNSEELTDIGDLQWRARVLLMQGSDQAKSSLIEKLQADKNELSERHIYWFIFQADSIDSNYPGAISETFRNSIKAEYFGNTGDGDVIILIGKDGEAKLFTSELDLQKLYQTIDAMPMRQQEMGKSNSIN</sequence>
<evidence type="ECO:0000313" key="4">
    <source>
        <dbReference type="Proteomes" id="UP000307999"/>
    </source>
</evidence>
<accession>A0A4V5NUB8</accession>
<proteinExistence type="predicted"/>
<feature type="domain" description="DUF4174" evidence="2">
    <location>
        <begin position="37"/>
        <end position="147"/>
    </location>
</feature>
<keyword evidence="1" id="KW-0732">Signal</keyword>
<protein>
    <submittedName>
        <fullName evidence="3">DUF4174 domain-containing protein</fullName>
    </submittedName>
</protein>